<proteinExistence type="inferred from homology"/>
<gene>
    <name evidence="4" type="primary">rpiB</name>
    <name evidence="4" type="ordered locus">MHO_3880</name>
</gene>
<dbReference type="Gene3D" id="3.40.1400.10">
    <property type="entry name" value="Sugar-phosphate isomerase, RpiB/LacA/LacB"/>
    <property type="match status" value="1"/>
</dbReference>
<feature type="binding site" evidence="3">
    <location>
        <begin position="10"/>
        <end position="11"/>
    </location>
    <ligand>
        <name>D-ribulose 5-phosphate</name>
        <dbReference type="ChEBI" id="CHEBI:58121"/>
    </ligand>
</feature>
<evidence type="ECO:0000256" key="2">
    <source>
        <dbReference type="PIRSR" id="PIRSR005384-1"/>
    </source>
</evidence>
<dbReference type="NCBIfam" id="TIGR00689">
    <property type="entry name" value="rpiB_lacA_lacB"/>
    <property type="match status" value="1"/>
</dbReference>
<keyword evidence="5" id="KW-1185">Reference proteome</keyword>
<dbReference type="AlphaFoldDB" id="D1J8H6"/>
<dbReference type="Pfam" id="PF02502">
    <property type="entry name" value="LacAB_rpiB"/>
    <property type="match status" value="1"/>
</dbReference>
<dbReference type="KEGG" id="mho:MHO_3880"/>
<dbReference type="InterPro" id="IPR003500">
    <property type="entry name" value="RpiB_LacA_LacB"/>
</dbReference>
<dbReference type="RefSeq" id="WP_012855662.1">
    <property type="nucleotide sequence ID" value="NC_013511.1"/>
</dbReference>
<dbReference type="EMBL" id="FP236530">
    <property type="protein sequence ID" value="CAX37523.1"/>
    <property type="molecule type" value="Genomic_DNA"/>
</dbReference>
<dbReference type="GO" id="GO:0009052">
    <property type="term" value="P:pentose-phosphate shunt, non-oxidative branch"/>
    <property type="evidence" value="ECO:0007669"/>
    <property type="project" value="TreeGrafter"/>
</dbReference>
<feature type="binding site" evidence="3">
    <location>
        <position position="108"/>
    </location>
    <ligand>
        <name>D-ribulose 5-phosphate</name>
        <dbReference type="ChEBI" id="CHEBI:58121"/>
    </ligand>
</feature>
<dbReference type="PaxDb" id="347256-MHO_3880"/>
<feature type="binding site" evidence="3">
    <location>
        <position position="141"/>
    </location>
    <ligand>
        <name>D-ribulose 5-phosphate</name>
        <dbReference type="ChEBI" id="CHEBI:58121"/>
    </ligand>
</feature>
<organism evidence="4 5">
    <name type="scientific">Metamycoplasma hominis (strain ATCC 23114 / DSM 25592 / NBRC 14850 / NCTC 10111 / PG21)</name>
    <name type="common">Mycoplasma hominis</name>
    <dbReference type="NCBI Taxonomy" id="347256"/>
    <lineage>
        <taxon>Bacteria</taxon>
        <taxon>Bacillati</taxon>
        <taxon>Mycoplasmatota</taxon>
        <taxon>Mycoplasmoidales</taxon>
        <taxon>Metamycoplasmataceae</taxon>
        <taxon>Metamycoplasma</taxon>
    </lineage>
</organism>
<feature type="binding site" evidence="3">
    <location>
        <position position="118"/>
    </location>
    <ligand>
        <name>D-ribulose 5-phosphate</name>
        <dbReference type="ChEBI" id="CHEBI:58121"/>
    </ligand>
</feature>
<dbReference type="InterPro" id="IPR036569">
    <property type="entry name" value="RpiB_LacA_LacB_sf"/>
</dbReference>
<evidence type="ECO:0000313" key="5">
    <source>
        <dbReference type="Proteomes" id="UP000002631"/>
    </source>
</evidence>
<dbReference type="GO" id="GO:0004751">
    <property type="term" value="F:ribose-5-phosphate isomerase activity"/>
    <property type="evidence" value="ECO:0007669"/>
    <property type="project" value="TreeGrafter"/>
</dbReference>
<dbReference type="GeneID" id="89679388"/>
<dbReference type="eggNOG" id="COG0698">
    <property type="taxonomic scope" value="Bacteria"/>
</dbReference>
<protein>
    <submittedName>
        <fullName evidence="4">Ribose-5-phosphate isomerase</fullName>
    </submittedName>
</protein>
<dbReference type="Proteomes" id="UP000002631">
    <property type="component" value="Chromosome"/>
</dbReference>
<reference evidence="4 5" key="1">
    <citation type="journal article" date="2009" name="PLoS Genet.">
        <title>Life on arginine for Mycoplasma hominis: clues from its minimal genome and comparison with other human urogenital mycoplasmas.</title>
        <authorList>
            <person name="Pereyre S."/>
            <person name="Sirand-Pugnet P."/>
            <person name="Beven L."/>
            <person name="Charron A."/>
            <person name="Renaudin H."/>
            <person name="Barre A."/>
            <person name="Avenaud P."/>
            <person name="Jacob D."/>
            <person name="Couloux A."/>
            <person name="Barbe V."/>
            <person name="de Daruvar A."/>
            <person name="Blanchard A."/>
            <person name="Bebear C."/>
        </authorList>
    </citation>
    <scope>NUCLEOTIDE SEQUENCE [LARGE SCALE GENOMIC DNA]</scope>
    <source>
        <strain evidence="5">ATCC 23114 / NBRC 14850 / NCTC 10111 / PG21</strain>
    </source>
</reference>
<evidence type="ECO:0000256" key="1">
    <source>
        <dbReference type="ARBA" id="ARBA00008754"/>
    </source>
</evidence>
<dbReference type="NCBIfam" id="NF004051">
    <property type="entry name" value="PRK05571.1"/>
    <property type="match status" value="1"/>
</dbReference>
<dbReference type="PANTHER" id="PTHR30345">
    <property type="entry name" value="RIBOSE-5-PHOSPHATE ISOMERASE B"/>
    <property type="match status" value="1"/>
</dbReference>
<feature type="active site" description="Proton acceptor" evidence="2">
    <location>
        <position position="74"/>
    </location>
</feature>
<name>D1J8H6_METH1</name>
<dbReference type="SUPFAM" id="SSF89623">
    <property type="entry name" value="Ribose/Galactose isomerase RpiB/AlsB"/>
    <property type="match status" value="1"/>
</dbReference>
<dbReference type="STRING" id="347256.MHO_3880"/>
<dbReference type="PIRSF" id="PIRSF005384">
    <property type="entry name" value="RpiB_LacA_B"/>
    <property type="match status" value="1"/>
</dbReference>
<dbReference type="PANTHER" id="PTHR30345:SF0">
    <property type="entry name" value="DNA DAMAGE-REPAIR_TOLERATION PROTEIN DRT102"/>
    <property type="match status" value="1"/>
</dbReference>
<feature type="binding site" evidence="3">
    <location>
        <begin position="75"/>
        <end position="79"/>
    </location>
    <ligand>
        <name>D-ribulose 5-phosphate</name>
        <dbReference type="ChEBI" id="CHEBI:58121"/>
    </ligand>
</feature>
<keyword evidence="4" id="KW-0413">Isomerase</keyword>
<feature type="binding site" evidence="3">
    <location>
        <position position="145"/>
    </location>
    <ligand>
        <name>D-ribulose 5-phosphate</name>
        <dbReference type="ChEBI" id="CHEBI:58121"/>
    </ligand>
</feature>
<dbReference type="HOGENOM" id="CLU_091396_4_1_14"/>
<evidence type="ECO:0000313" key="4">
    <source>
        <dbReference type="EMBL" id="CAX37523.1"/>
    </source>
</evidence>
<dbReference type="GO" id="GO:0019316">
    <property type="term" value="P:D-allose catabolic process"/>
    <property type="evidence" value="ECO:0007669"/>
    <property type="project" value="TreeGrafter"/>
</dbReference>
<feature type="active site" description="Proton donor" evidence="2">
    <location>
        <position position="107"/>
    </location>
</feature>
<accession>D1J8H6</accession>
<evidence type="ECO:0000256" key="3">
    <source>
        <dbReference type="PIRSR" id="PIRSR005384-2"/>
    </source>
</evidence>
<sequence length="155" mass="17252">MKTTVKITSDHAGYDAKINLAKRLENEGYNVELFGSKTNNNSDSYADAAIELVNEIHKDGNPDENKNVKYVAFCGSGIGIEMTLNKFKGIRAARVTNENESHLAKLHNNANVLCMGGRLLEGNEVEKIFHSWENTEFEGGRHLERIKKLSSIGEN</sequence>
<comment type="similarity">
    <text evidence="1">Belongs to the LacAB/RpiB family.</text>
</comment>